<dbReference type="CDD" id="cd00268">
    <property type="entry name" value="DEADc"/>
    <property type="match status" value="1"/>
</dbReference>
<protein>
    <recommendedName>
        <fullName evidence="1">RNA helicase</fullName>
        <ecNumber evidence="1">3.6.4.13</ecNumber>
    </recommendedName>
</protein>
<evidence type="ECO:0000313" key="9">
    <source>
        <dbReference type="EMBL" id="GFH56843.1"/>
    </source>
</evidence>
<dbReference type="InterPro" id="IPR011545">
    <property type="entry name" value="DEAD/DEAH_box_helicase_dom"/>
</dbReference>
<dbReference type="EC" id="3.6.4.13" evidence="1"/>
<sequence>MGWFDDDSDDSDAGKKKRKLAFETFDDVVVSSAPPTVGDLKPSEEETPCSKMCQTEVKDDSLVEARKIDGASMPQSKPEDTAEDEEDALDSFMKNLSSKNQQHDSKHSNQSHERDKSPQKSSRLDMDNEEEATSHWHVSSTKQPSAASVKESQKEKDEKDRTIDPLPAIDHSTIKYNSFQKKFHSPKSTDQGYRYRQEHDISCTLETIDPISSFDAYPTHIFPSSIQTFLKKQNYHQATPVQAQAIPITLSGHDLIVTSSTGSGKTLSYILPLIPHILEQPTLQKEEGPIALVLVPTRELAQQVYIVSKKLLAQEKIKTLSMMGGSTGTYQLTQELKKGQEVIISTPGRFMDMVKRKHISCQRITYVVLDECDKMLDFGFYPQIESILIQIRPDKQFIMVSATFGKKVANVAQKWCSNAVRLEIGTTGQSSEFVQQHVMVLPHKDAKVQWLLEMLPVLEKIGKMIIFVASRVECDAVAQLIRNHHGTSISVDCIHGDRHQKDRNAAMRALRKGTISALVATDVAARGLDVSDIMTVVNFDPAKNLDSHVHRVGRAGRLNRSNNGNQQKGTSYTLLTSRDADFANTLVKAFQREGREIADDVLSLAQRSKRYHSSQGSKRVEHRGDKNSRKKDTSNYYGPSEGVSGPIESMSSASMSNDSNYYGPSSSSATATTKRKKSRWK</sequence>
<evidence type="ECO:0000256" key="1">
    <source>
        <dbReference type="ARBA" id="ARBA00012552"/>
    </source>
</evidence>
<dbReference type="Proteomes" id="UP001054902">
    <property type="component" value="Unassembled WGS sequence"/>
</dbReference>
<dbReference type="PROSITE" id="PS51194">
    <property type="entry name" value="HELICASE_CTER"/>
    <property type="match status" value="1"/>
</dbReference>
<feature type="compositionally biased region" description="Low complexity" evidence="6">
    <location>
        <begin position="649"/>
        <end position="672"/>
    </location>
</feature>
<organism evidence="9 10">
    <name type="scientific">Chaetoceros tenuissimus</name>
    <dbReference type="NCBI Taxonomy" id="426638"/>
    <lineage>
        <taxon>Eukaryota</taxon>
        <taxon>Sar</taxon>
        <taxon>Stramenopiles</taxon>
        <taxon>Ochrophyta</taxon>
        <taxon>Bacillariophyta</taxon>
        <taxon>Coscinodiscophyceae</taxon>
        <taxon>Chaetocerotophycidae</taxon>
        <taxon>Chaetocerotales</taxon>
        <taxon>Chaetocerotaceae</taxon>
        <taxon>Chaetoceros</taxon>
    </lineage>
</organism>
<gene>
    <name evidence="9" type="ORF">CTEN210_13319</name>
</gene>
<feature type="compositionally biased region" description="Basic and acidic residues" evidence="6">
    <location>
        <begin position="151"/>
        <end position="163"/>
    </location>
</feature>
<keyword evidence="3" id="KW-0378">Hydrolase</keyword>
<dbReference type="InterPro" id="IPR014001">
    <property type="entry name" value="Helicase_ATP-bd"/>
</dbReference>
<evidence type="ECO:0000259" key="8">
    <source>
        <dbReference type="PROSITE" id="PS51194"/>
    </source>
</evidence>
<feature type="compositionally biased region" description="Basic and acidic residues" evidence="6">
    <location>
        <begin position="101"/>
        <end position="126"/>
    </location>
</feature>
<keyword evidence="5" id="KW-0067">ATP-binding</keyword>
<feature type="compositionally biased region" description="Basic and acidic residues" evidence="6">
    <location>
        <begin position="618"/>
        <end position="633"/>
    </location>
</feature>
<evidence type="ECO:0000313" key="10">
    <source>
        <dbReference type="Proteomes" id="UP001054902"/>
    </source>
</evidence>
<dbReference type="SMART" id="SM00487">
    <property type="entry name" value="DEXDc"/>
    <property type="match status" value="1"/>
</dbReference>
<dbReference type="AlphaFoldDB" id="A0AAD3D335"/>
<feature type="compositionally biased region" description="Basic and acidic residues" evidence="6">
    <location>
        <begin position="56"/>
        <end position="69"/>
    </location>
</feature>
<dbReference type="InterPro" id="IPR027417">
    <property type="entry name" value="P-loop_NTPase"/>
</dbReference>
<dbReference type="Gene3D" id="3.40.50.300">
    <property type="entry name" value="P-loop containing nucleotide triphosphate hydrolases"/>
    <property type="match status" value="2"/>
</dbReference>
<evidence type="ECO:0000256" key="5">
    <source>
        <dbReference type="ARBA" id="ARBA00022840"/>
    </source>
</evidence>
<feature type="domain" description="Helicase C-terminal" evidence="8">
    <location>
        <begin position="450"/>
        <end position="605"/>
    </location>
</feature>
<evidence type="ECO:0000256" key="3">
    <source>
        <dbReference type="ARBA" id="ARBA00022801"/>
    </source>
</evidence>
<dbReference type="GO" id="GO:0005524">
    <property type="term" value="F:ATP binding"/>
    <property type="evidence" value="ECO:0007669"/>
    <property type="project" value="UniProtKB-KW"/>
</dbReference>
<dbReference type="Pfam" id="PF00271">
    <property type="entry name" value="Helicase_C"/>
    <property type="match status" value="1"/>
</dbReference>
<feature type="compositionally biased region" description="Polar residues" evidence="6">
    <location>
        <begin position="136"/>
        <end position="146"/>
    </location>
</feature>
<dbReference type="EMBL" id="BLLK01000056">
    <property type="protein sequence ID" value="GFH56843.1"/>
    <property type="molecule type" value="Genomic_DNA"/>
</dbReference>
<dbReference type="GO" id="GO:0003724">
    <property type="term" value="F:RNA helicase activity"/>
    <property type="evidence" value="ECO:0007669"/>
    <property type="project" value="UniProtKB-EC"/>
</dbReference>
<dbReference type="Pfam" id="PF00270">
    <property type="entry name" value="DEAD"/>
    <property type="match status" value="1"/>
</dbReference>
<evidence type="ECO:0000256" key="2">
    <source>
        <dbReference type="ARBA" id="ARBA00022741"/>
    </source>
</evidence>
<dbReference type="GO" id="GO:0016787">
    <property type="term" value="F:hydrolase activity"/>
    <property type="evidence" value="ECO:0007669"/>
    <property type="project" value="UniProtKB-KW"/>
</dbReference>
<dbReference type="InterPro" id="IPR044742">
    <property type="entry name" value="DEAD/DEAH_RhlB"/>
</dbReference>
<feature type="region of interest" description="Disordered" evidence="6">
    <location>
        <begin position="31"/>
        <end position="166"/>
    </location>
</feature>
<evidence type="ECO:0000259" key="7">
    <source>
        <dbReference type="PROSITE" id="PS51192"/>
    </source>
</evidence>
<accession>A0AAD3D335</accession>
<proteinExistence type="predicted"/>
<dbReference type="InterPro" id="IPR001650">
    <property type="entry name" value="Helicase_C-like"/>
</dbReference>
<dbReference type="GO" id="GO:0003676">
    <property type="term" value="F:nucleic acid binding"/>
    <property type="evidence" value="ECO:0007669"/>
    <property type="project" value="InterPro"/>
</dbReference>
<feature type="domain" description="Helicase ATP-binding" evidence="7">
    <location>
        <begin position="246"/>
        <end position="422"/>
    </location>
</feature>
<feature type="region of interest" description="Disordered" evidence="6">
    <location>
        <begin position="608"/>
        <end position="681"/>
    </location>
</feature>
<name>A0AAD3D335_9STRA</name>
<keyword evidence="10" id="KW-1185">Reference proteome</keyword>
<comment type="caution">
    <text evidence="9">The sequence shown here is derived from an EMBL/GenBank/DDBJ whole genome shotgun (WGS) entry which is preliminary data.</text>
</comment>
<dbReference type="PANTHER" id="PTHR47958">
    <property type="entry name" value="ATP-DEPENDENT RNA HELICASE DBP3"/>
    <property type="match status" value="1"/>
</dbReference>
<evidence type="ECO:0000256" key="6">
    <source>
        <dbReference type="SAM" id="MobiDB-lite"/>
    </source>
</evidence>
<dbReference type="SUPFAM" id="SSF52540">
    <property type="entry name" value="P-loop containing nucleoside triphosphate hydrolases"/>
    <property type="match status" value="1"/>
</dbReference>
<dbReference type="SMART" id="SM00490">
    <property type="entry name" value="HELICc"/>
    <property type="match status" value="1"/>
</dbReference>
<keyword evidence="4" id="KW-0347">Helicase</keyword>
<keyword evidence="2" id="KW-0547">Nucleotide-binding</keyword>
<evidence type="ECO:0000256" key="4">
    <source>
        <dbReference type="ARBA" id="ARBA00022806"/>
    </source>
</evidence>
<reference evidence="9 10" key="1">
    <citation type="journal article" date="2021" name="Sci. Rep.">
        <title>The genome of the diatom Chaetoceros tenuissimus carries an ancient integrated fragment of an extant virus.</title>
        <authorList>
            <person name="Hongo Y."/>
            <person name="Kimura K."/>
            <person name="Takaki Y."/>
            <person name="Yoshida Y."/>
            <person name="Baba S."/>
            <person name="Kobayashi G."/>
            <person name="Nagasaki K."/>
            <person name="Hano T."/>
            <person name="Tomaru Y."/>
        </authorList>
    </citation>
    <scope>NUCLEOTIDE SEQUENCE [LARGE SCALE GENOMIC DNA]</scope>
    <source>
        <strain evidence="9 10">NIES-3715</strain>
    </source>
</reference>
<dbReference type="PROSITE" id="PS51192">
    <property type="entry name" value="HELICASE_ATP_BIND_1"/>
    <property type="match status" value="1"/>
</dbReference>
<dbReference type="CDD" id="cd18787">
    <property type="entry name" value="SF2_C_DEAD"/>
    <property type="match status" value="1"/>
</dbReference>